<dbReference type="GO" id="GO:0016887">
    <property type="term" value="F:ATP hydrolysis activity"/>
    <property type="evidence" value="ECO:0007669"/>
    <property type="project" value="InterPro"/>
</dbReference>
<dbReference type="PANTHER" id="PTHR43582:SF2">
    <property type="entry name" value="LINEARMYCIN RESISTANCE ATP-BINDING PROTEIN LNRL"/>
    <property type="match status" value="1"/>
</dbReference>
<dbReference type="EMBL" id="CP084166">
    <property type="protein sequence ID" value="UJG42182.1"/>
    <property type="molecule type" value="Genomic_DNA"/>
</dbReference>
<evidence type="ECO:0000259" key="1">
    <source>
        <dbReference type="Pfam" id="PF00005"/>
    </source>
</evidence>
<dbReference type="GO" id="GO:0005524">
    <property type="term" value="F:ATP binding"/>
    <property type="evidence" value="ECO:0007669"/>
    <property type="project" value="UniProtKB-KW"/>
</dbReference>
<evidence type="ECO:0000313" key="2">
    <source>
        <dbReference type="EMBL" id="UJG42182.1"/>
    </source>
</evidence>
<protein>
    <submittedName>
        <fullName evidence="2">ABC transporter ATP-binding protein</fullName>
    </submittedName>
</protein>
<dbReference type="InterPro" id="IPR027417">
    <property type="entry name" value="P-loop_NTPase"/>
</dbReference>
<gene>
    <name evidence="2" type="ORF">K9W45_02765</name>
</gene>
<name>A0A9Y1BNS8_9ARCH</name>
<dbReference type="InterPro" id="IPR003439">
    <property type="entry name" value="ABC_transporter-like_ATP-bd"/>
</dbReference>
<reference evidence="2" key="1">
    <citation type="journal article" date="2022" name="Nat. Microbiol.">
        <title>Unique mobile elements and scalable gene flow at the prokaryote-eukaryote boundary revealed by circularized Asgard archaea genomes.</title>
        <authorList>
            <person name="Wu F."/>
            <person name="Speth D.R."/>
            <person name="Philosof A."/>
            <person name="Cremiere A."/>
            <person name="Narayanan A."/>
            <person name="Barco R.A."/>
            <person name="Connon S.A."/>
            <person name="Amend J.P."/>
            <person name="Antoshechkin I.A."/>
            <person name="Orphan V.J."/>
        </authorList>
    </citation>
    <scope>NUCLEOTIDE SEQUENCE</scope>
    <source>
        <strain evidence="2">PM71</strain>
    </source>
</reference>
<keyword evidence="2" id="KW-0547">Nucleotide-binding</keyword>
<dbReference type="PANTHER" id="PTHR43582">
    <property type="entry name" value="LINEARMYCIN RESISTANCE ATP-BINDING PROTEIN LNRL"/>
    <property type="match status" value="1"/>
</dbReference>
<sequence>MKENISLMGNLYGLKKAQIEEKANKFLTDFNLVEHQKKLADKLSGGMKKKLSIAMSLMNDPLLLFLDEPTTGLDVEARTLLIEDLKRLKEEGITIILTTHLMEVAESLASKVLIIDKGQVVAFGTVENIINESIGDKILQVGLIKRNNEFEDFIEKEIKHSKEVDYIQIKQTFFFKGEKLPELIQVISSSEFIKDIYEINIKKSSLKEAFLFITHKIYKNGNNFNSLLEVQK</sequence>
<dbReference type="Gene3D" id="3.40.50.300">
    <property type="entry name" value="P-loop containing nucleotide triphosphate hydrolases"/>
    <property type="match status" value="1"/>
</dbReference>
<dbReference type="Pfam" id="PF00005">
    <property type="entry name" value="ABC_tran"/>
    <property type="match status" value="1"/>
</dbReference>
<organism evidence="2">
    <name type="scientific">Candidatus Heimdallarchaeum aukensis</name>
    <dbReference type="NCBI Taxonomy" id="2876573"/>
    <lineage>
        <taxon>Archaea</taxon>
        <taxon>Promethearchaeati</taxon>
        <taxon>Candidatus Heimdallarchaeota</taxon>
        <taxon>Candidatus Heimdallarchaeia (ex Rinke et al. 2021) (nom. nud.)</taxon>
        <taxon>Candidatus Heimdallarchaeales</taxon>
        <taxon>Candidatus Heimdallarchaeaceae</taxon>
        <taxon>Candidatus Heimdallarchaeum</taxon>
    </lineage>
</organism>
<dbReference type="Proteomes" id="UP001201020">
    <property type="component" value="Chromosome"/>
</dbReference>
<accession>A0A9Y1BNS8</accession>
<dbReference type="AlphaFoldDB" id="A0A9Y1BNS8"/>
<feature type="domain" description="ABC transporter" evidence="1">
    <location>
        <begin position="10"/>
        <end position="71"/>
    </location>
</feature>
<proteinExistence type="predicted"/>
<dbReference type="SUPFAM" id="SSF52540">
    <property type="entry name" value="P-loop containing nucleoside triphosphate hydrolases"/>
    <property type="match status" value="1"/>
</dbReference>
<keyword evidence="2" id="KW-0067">ATP-binding</keyword>